<protein>
    <submittedName>
        <fullName evidence="1">Uncharacterized protein</fullName>
    </submittedName>
</protein>
<dbReference type="AlphaFoldDB" id="A0A2W1FJG5"/>
<evidence type="ECO:0000313" key="3">
    <source>
        <dbReference type="Proteomes" id="UP000245464"/>
    </source>
</evidence>
<name>A0A2W1FJG5_9PLEO</name>
<dbReference type="EMBL" id="NRDI02000007">
    <property type="protein sequence ID" value="KAI1515108.1"/>
    <property type="molecule type" value="Genomic_DNA"/>
</dbReference>
<sequence length="144" mass="15463">MALLALAHPPVVVFTQDVMATRDIVRGRKTYTDFSEVNRFQDSKDAFFAGVQYAFDNLAPAEAGVPALTCVEFHDYVDAELGTKTVSEKEVEQNHAELGADGSAEAITTAGQIVEMANTGHIGMVGDVGRSAAQVVGRSFWKVI</sequence>
<proteinExistence type="predicted"/>
<dbReference type="Proteomes" id="UP000249757">
    <property type="component" value="Unassembled WGS sequence"/>
</dbReference>
<reference evidence="2" key="2">
    <citation type="submission" date="2021-05" db="EMBL/GenBank/DDBJ databases">
        <authorList>
            <person name="Moolhuijzen P.M."/>
            <person name="Moffat C.S."/>
        </authorList>
    </citation>
    <scope>NUCLEOTIDE SEQUENCE</scope>
    <source>
        <strain evidence="2">86-124</strain>
    </source>
</reference>
<evidence type="ECO:0000313" key="4">
    <source>
        <dbReference type="Proteomes" id="UP000249757"/>
    </source>
</evidence>
<reference evidence="2" key="3">
    <citation type="journal article" date="2022" name="bioRxiv">
        <title>A global pangenome for the wheat fungal pathogen Pyrenophora tritici-repentis and prediction of effector protein structural homology.</title>
        <authorList>
            <person name="Moolhuijzen P."/>
            <person name="See P.T."/>
            <person name="Shi G."/>
            <person name="Powell H.R."/>
            <person name="Cockram J."/>
            <person name="Jorgensen L.N."/>
            <person name="Benslimane H."/>
            <person name="Strelkov S.E."/>
            <person name="Turner J."/>
            <person name="Liu Z."/>
            <person name="Moffat C.S."/>
        </authorList>
    </citation>
    <scope>NUCLEOTIDE SEQUENCE</scope>
    <source>
        <strain evidence="2">86-124</strain>
    </source>
</reference>
<dbReference type="EMBL" id="NQIK02000002">
    <property type="protein sequence ID" value="KAF7575141.1"/>
    <property type="molecule type" value="Genomic_DNA"/>
</dbReference>
<reference evidence="4" key="4">
    <citation type="journal article" date="2022" name="Microb. Genom.">
        <title>A global pangenome for the wheat fungal pathogen Pyrenophora tritici-repentis and prediction of effector protein structural homology.</title>
        <authorList>
            <person name="Moolhuijzen P.M."/>
            <person name="See P.T."/>
            <person name="Shi G."/>
            <person name="Powell H.R."/>
            <person name="Cockram J."/>
            <person name="Jorgensen L.N."/>
            <person name="Benslimane H."/>
            <person name="Strelkov S.E."/>
            <person name="Turner J."/>
            <person name="Liu Z."/>
            <person name="Moffat C.S."/>
        </authorList>
    </citation>
    <scope>NUCLEOTIDE SEQUENCE [LARGE SCALE GENOMIC DNA]</scope>
</reference>
<accession>A0A2W1FJG5</accession>
<gene>
    <name evidence="2" type="ORF">Ptr86124_006431</name>
    <name evidence="1" type="ORF">PtrM4_067650</name>
</gene>
<evidence type="ECO:0000313" key="1">
    <source>
        <dbReference type="EMBL" id="KAF7575141.1"/>
    </source>
</evidence>
<keyword evidence="4" id="KW-1185">Reference proteome</keyword>
<comment type="caution">
    <text evidence="1">The sequence shown here is derived from an EMBL/GenBank/DDBJ whole genome shotgun (WGS) entry which is preliminary data.</text>
</comment>
<organism evidence="1 3">
    <name type="scientific">Pyrenophora tritici-repentis</name>
    <dbReference type="NCBI Taxonomy" id="45151"/>
    <lineage>
        <taxon>Eukaryota</taxon>
        <taxon>Fungi</taxon>
        <taxon>Dikarya</taxon>
        <taxon>Ascomycota</taxon>
        <taxon>Pezizomycotina</taxon>
        <taxon>Dothideomycetes</taxon>
        <taxon>Pleosporomycetidae</taxon>
        <taxon>Pleosporales</taxon>
        <taxon>Pleosporineae</taxon>
        <taxon>Pleosporaceae</taxon>
        <taxon>Pyrenophora</taxon>
    </lineage>
</organism>
<reference evidence="1 3" key="1">
    <citation type="journal article" date="2018" name="BMC Genomics">
        <title>Comparative genomics of the wheat fungal pathogen Pyrenophora tritici-repentis reveals chromosomal variations and genome plasticity.</title>
        <authorList>
            <person name="Moolhuijzen P."/>
            <person name="See P.T."/>
            <person name="Hane J.K."/>
            <person name="Shi G."/>
            <person name="Liu Z."/>
            <person name="Oliver R.P."/>
            <person name="Moffat C.S."/>
        </authorList>
    </citation>
    <scope>NUCLEOTIDE SEQUENCE [LARGE SCALE GENOMIC DNA]</scope>
    <source>
        <strain evidence="1">M4</strain>
    </source>
</reference>
<dbReference type="OrthoDB" id="3800338at2759"/>
<dbReference type="Proteomes" id="UP000245464">
    <property type="component" value="Chromosome 2"/>
</dbReference>
<evidence type="ECO:0000313" key="2">
    <source>
        <dbReference type="EMBL" id="KAI1515108.1"/>
    </source>
</evidence>